<keyword evidence="5 6" id="KW-0233">DNA recombination</keyword>
<accession>A0A7U3YCM8</accession>
<dbReference type="KEGG" id="gmc:GY4MC1_0457"/>
<dbReference type="EMBL" id="CP002293">
    <property type="protein sequence ID" value="ADP74269.1"/>
    <property type="molecule type" value="Genomic_DNA"/>
</dbReference>
<comment type="similarity">
    <text evidence="2 6">Belongs to the transposase mutator family.</text>
</comment>
<evidence type="ECO:0000313" key="10">
    <source>
        <dbReference type="EMBL" id="ADP74662.1"/>
    </source>
</evidence>
<dbReference type="KEGG" id="gmc:GY4MC1_1477"/>
<keyword evidence="3 6" id="KW-0815">Transposition</keyword>
<organism evidence="7">
    <name type="scientific">Geobacillus sp. (strain Y4.1MC1)</name>
    <dbReference type="NCBI Taxonomy" id="581103"/>
    <lineage>
        <taxon>Bacteria</taxon>
        <taxon>Bacillati</taxon>
        <taxon>Bacillota</taxon>
        <taxon>Bacilli</taxon>
        <taxon>Bacillales</taxon>
        <taxon>Anoxybacillaceae</taxon>
        <taxon>Geobacillus</taxon>
    </lineage>
</organism>
<evidence type="ECO:0000313" key="11">
    <source>
        <dbReference type="EMBL" id="ADP75030.1"/>
    </source>
</evidence>
<evidence type="ECO:0000256" key="2">
    <source>
        <dbReference type="ARBA" id="ARBA00010961"/>
    </source>
</evidence>
<dbReference type="AlphaFoldDB" id="A0A7U3YCM8"/>
<dbReference type="EMBL" id="CP002293">
    <property type="protein sequence ID" value="ADP75659.1"/>
    <property type="molecule type" value="Genomic_DNA"/>
</dbReference>
<evidence type="ECO:0000313" key="12">
    <source>
        <dbReference type="EMBL" id="ADP75659.1"/>
    </source>
</evidence>
<evidence type="ECO:0000256" key="1">
    <source>
        <dbReference type="ARBA" id="ARBA00002190"/>
    </source>
</evidence>
<dbReference type="EMBL" id="CP002293">
    <property type="protein sequence ID" value="ADP73409.1"/>
    <property type="molecule type" value="Genomic_DNA"/>
</dbReference>
<dbReference type="Pfam" id="PF00872">
    <property type="entry name" value="Transposase_mut"/>
    <property type="match status" value="1"/>
</dbReference>
<keyword evidence="4 6" id="KW-0238">DNA-binding</keyword>
<dbReference type="PANTHER" id="PTHR33217">
    <property type="entry name" value="TRANSPOSASE FOR INSERTION SEQUENCE ELEMENT IS1081"/>
    <property type="match status" value="1"/>
</dbReference>
<dbReference type="InterPro" id="IPR001207">
    <property type="entry name" value="Transposase_mutator"/>
</dbReference>
<sequence length="411" mass="47873">MAQYHITLNDELLHGLFTRDEGLAKLLEQVLNQILEAQVEEQLGARRYERTEERKGYRNGSYPRQLTTRVGRLTLRVPRTRDGEFSTELFQRYQRSEQALVLALMEMVVNGVSTRKITQITEELCGTSFSKSTVSSLCKGLDPIIQDWNYRSLHEHVYPFVLVDAIYTKVREDGRVRSRAVLIATGVNEEGYREILGLQIGNSESESSWSEFFGWLKDRGLRGVDLIISDQHGGLVQAIEKHFQGATWQRCQTHFIRNILDAAPKYMQDALLEEIRGILHAPNKQTARLLLEQVLAKWEEKAPKAMQILEEGFEDATAVLDYPDRYRRRLRTTNGVERLNEEIRRRERVIRIFPNRESVYRLVGAVLIEIDEKWMSGRKYLDMSEYWRWRKMKEQGVRSVNQEAPAIKRVG</sequence>
<comment type="function">
    <text evidence="1 6">Required for the transposition of the insertion element.</text>
</comment>
<name>A0A7U3YCM8_GEOS0</name>
<evidence type="ECO:0000256" key="6">
    <source>
        <dbReference type="RuleBase" id="RU365089"/>
    </source>
</evidence>
<dbReference type="EMBL" id="CP002293">
    <property type="protein sequence ID" value="ADP73291.1"/>
    <property type="molecule type" value="Genomic_DNA"/>
</dbReference>
<dbReference type="EMBL" id="CP002293">
    <property type="protein sequence ID" value="ADP74662.1"/>
    <property type="molecule type" value="Genomic_DNA"/>
</dbReference>
<dbReference type="KEGG" id="gmc:GY4MC1_2301"/>
<reference evidence="7" key="1">
    <citation type="submission" date="2010-10" db="EMBL/GenBank/DDBJ databases">
        <title>Complete sequence of chromosome of Geobacillus sp. Y4.1MC1.</title>
        <authorList>
            <consortium name="US DOE Joint Genome Institute"/>
            <person name="Lucas S."/>
            <person name="Copeland A."/>
            <person name="Lapidus A."/>
            <person name="Cheng J.-F."/>
            <person name="Bruce D."/>
            <person name="Goodwin L."/>
            <person name="Pitluck S."/>
            <person name="Chertkov O."/>
            <person name="Zhang X."/>
            <person name="Detter J.C."/>
            <person name="Han C."/>
            <person name="Tapia R."/>
            <person name="Land M."/>
            <person name="Hauser L."/>
            <person name="Jeffries C."/>
            <person name="Kyrpides N."/>
            <person name="Ivanova N."/>
            <person name="Ovchinnikova G."/>
            <person name="Brumm P."/>
            <person name="Mead D."/>
            <person name="Woyke T."/>
        </authorList>
    </citation>
    <scope>NUCLEOTIDE SEQUENCE [LARGE SCALE GENOMIC DNA]</scope>
    <source>
        <strain evidence="7">Y4.1MC1</strain>
    </source>
</reference>
<dbReference type="EMBL" id="CP002293">
    <property type="protein sequence ID" value="ADP75030.1"/>
    <property type="molecule type" value="Genomic_DNA"/>
</dbReference>
<evidence type="ECO:0000313" key="7">
    <source>
        <dbReference type="EMBL" id="ADP73291.1"/>
    </source>
</evidence>
<dbReference type="GO" id="GO:0004803">
    <property type="term" value="F:transposase activity"/>
    <property type="evidence" value="ECO:0007669"/>
    <property type="project" value="UniProtKB-UniRule"/>
</dbReference>
<evidence type="ECO:0000313" key="9">
    <source>
        <dbReference type="EMBL" id="ADP74269.1"/>
    </source>
</evidence>
<dbReference type="PANTHER" id="PTHR33217:SF7">
    <property type="entry name" value="TRANSPOSASE FOR INSERTION SEQUENCE ELEMENT IS1081"/>
    <property type="match status" value="1"/>
</dbReference>
<dbReference type="KEGG" id="gmc:GY4MC1_0578"/>
<dbReference type="KEGG" id="gmc:GY4MC1_2978"/>
<dbReference type="KEGG" id="gmc:GY4MC1_1905"/>
<keyword evidence="6" id="KW-0814">Transposable element</keyword>
<gene>
    <name evidence="7" type="ORF">GY4MC1_0457</name>
    <name evidence="8" type="ORF">GY4MC1_0578</name>
    <name evidence="9" type="ORF">GY4MC1_1477</name>
    <name evidence="10" type="ORF">GY4MC1_1905</name>
    <name evidence="11" type="ORF">GY4MC1_2301</name>
    <name evidence="12" type="ORF">GY4MC1_2978</name>
</gene>
<evidence type="ECO:0000313" key="8">
    <source>
        <dbReference type="EMBL" id="ADP73409.1"/>
    </source>
</evidence>
<evidence type="ECO:0000256" key="3">
    <source>
        <dbReference type="ARBA" id="ARBA00022578"/>
    </source>
</evidence>
<dbReference type="GO" id="GO:0003677">
    <property type="term" value="F:DNA binding"/>
    <property type="evidence" value="ECO:0007669"/>
    <property type="project" value="UniProtKB-UniRule"/>
</dbReference>
<evidence type="ECO:0000256" key="5">
    <source>
        <dbReference type="ARBA" id="ARBA00023172"/>
    </source>
</evidence>
<evidence type="ECO:0000256" key="4">
    <source>
        <dbReference type="ARBA" id="ARBA00023125"/>
    </source>
</evidence>
<proteinExistence type="inferred from homology"/>
<dbReference type="NCBIfam" id="NF033543">
    <property type="entry name" value="transpos_IS256"/>
    <property type="match status" value="1"/>
</dbReference>
<dbReference type="GO" id="GO:0006313">
    <property type="term" value="P:DNA transposition"/>
    <property type="evidence" value="ECO:0007669"/>
    <property type="project" value="UniProtKB-UniRule"/>
</dbReference>
<protein>
    <recommendedName>
        <fullName evidence="6">Mutator family transposase</fullName>
    </recommendedName>
</protein>